<dbReference type="NCBIfam" id="TIGR01439">
    <property type="entry name" value="lp_hng_hel_AbrB"/>
    <property type="match status" value="1"/>
</dbReference>
<dbReference type="RefSeq" id="WP_084720346.1">
    <property type="nucleotide sequence ID" value="NZ_CP016313.1"/>
</dbReference>
<dbReference type="SMART" id="SM00966">
    <property type="entry name" value="SpoVT_AbrB"/>
    <property type="match status" value="1"/>
</dbReference>
<evidence type="ECO:0000313" key="3">
    <source>
        <dbReference type="EMBL" id="APD10431.1"/>
    </source>
</evidence>
<reference evidence="4" key="1">
    <citation type="submission" date="2016-06" db="EMBL/GenBank/DDBJ databases">
        <title>Whole genome sequencing of Thermus brockianus strain GE-1.</title>
        <authorList>
            <person name="Schaefers C."/>
            <person name="Blank S."/>
            <person name="Wiebusch S."/>
            <person name="Elleuche S."/>
            <person name="Antranikian G."/>
        </authorList>
    </citation>
    <scope>NUCLEOTIDE SEQUENCE [LARGE SCALE GENOMIC DNA]</scope>
    <source>
        <strain evidence="4">GE-1</strain>
        <plasmid evidence="4">ptb1</plasmid>
    </source>
</reference>
<keyword evidence="1" id="KW-0238">DNA-binding</keyword>
<dbReference type="InterPro" id="IPR007159">
    <property type="entry name" value="SpoVT-AbrB_dom"/>
</dbReference>
<dbReference type="Proteomes" id="UP000182993">
    <property type="component" value="Plasmid pTB1"/>
</dbReference>
<organism evidence="3 4">
    <name type="scientific">Thermus brockianus</name>
    <dbReference type="NCBI Taxonomy" id="56956"/>
    <lineage>
        <taxon>Bacteria</taxon>
        <taxon>Thermotogati</taxon>
        <taxon>Deinococcota</taxon>
        <taxon>Deinococci</taxon>
        <taxon>Thermales</taxon>
        <taxon>Thermaceae</taxon>
        <taxon>Thermus</taxon>
    </lineage>
</organism>
<accession>A0A1J0LY93</accession>
<dbReference type="OrthoDB" id="9811597at2"/>
<protein>
    <submittedName>
        <fullName evidence="3">SpoVT / AbrB like domain protein</fullName>
    </submittedName>
</protein>
<dbReference type="SUPFAM" id="SSF89447">
    <property type="entry name" value="AbrB/MazE/MraZ-like"/>
    <property type="match status" value="1"/>
</dbReference>
<proteinExistence type="predicted"/>
<keyword evidence="3" id="KW-0614">Plasmid</keyword>
<dbReference type="KEGG" id="tbc:A0O31_02406"/>
<feature type="domain" description="SpoVT-AbrB" evidence="2">
    <location>
        <begin position="1"/>
        <end position="46"/>
    </location>
</feature>
<dbReference type="InterPro" id="IPR037914">
    <property type="entry name" value="SpoVT-AbrB_sf"/>
</dbReference>
<dbReference type="Gene3D" id="2.10.260.10">
    <property type="match status" value="1"/>
</dbReference>
<dbReference type="PROSITE" id="PS51740">
    <property type="entry name" value="SPOVT_ABRB"/>
    <property type="match status" value="1"/>
</dbReference>
<dbReference type="EMBL" id="CP016313">
    <property type="protein sequence ID" value="APD10431.1"/>
    <property type="molecule type" value="Genomic_DNA"/>
</dbReference>
<sequence length="85" mass="9632">MPLTRLSTKGQVVLPKPVREALGLKAGDELLVQLEGEAIRLIPWRRRSLAEVLDALPGHPPRTSFPSPEALFAAEREEARQRWRR</sequence>
<gene>
    <name evidence="3" type="ORF">A0O31_02406</name>
</gene>
<geneLocation type="plasmid" evidence="4">
    <name>ptb1</name>
</geneLocation>
<name>A0A1J0LY93_THEBO</name>
<evidence type="ECO:0000313" key="4">
    <source>
        <dbReference type="Proteomes" id="UP000182993"/>
    </source>
</evidence>
<dbReference type="AlphaFoldDB" id="A0A1J0LY93"/>
<dbReference type="Pfam" id="PF04014">
    <property type="entry name" value="MazE_antitoxin"/>
    <property type="match status" value="1"/>
</dbReference>
<dbReference type="GO" id="GO:0003677">
    <property type="term" value="F:DNA binding"/>
    <property type="evidence" value="ECO:0007669"/>
    <property type="project" value="UniProtKB-UniRule"/>
</dbReference>
<evidence type="ECO:0000259" key="2">
    <source>
        <dbReference type="PROSITE" id="PS51740"/>
    </source>
</evidence>
<evidence type="ECO:0000256" key="1">
    <source>
        <dbReference type="PROSITE-ProRule" id="PRU01076"/>
    </source>
</evidence>